<organism evidence="2 3">
    <name type="scientific">Trifolium medium</name>
    <dbReference type="NCBI Taxonomy" id="97028"/>
    <lineage>
        <taxon>Eukaryota</taxon>
        <taxon>Viridiplantae</taxon>
        <taxon>Streptophyta</taxon>
        <taxon>Embryophyta</taxon>
        <taxon>Tracheophyta</taxon>
        <taxon>Spermatophyta</taxon>
        <taxon>Magnoliopsida</taxon>
        <taxon>eudicotyledons</taxon>
        <taxon>Gunneridae</taxon>
        <taxon>Pentapetalae</taxon>
        <taxon>rosids</taxon>
        <taxon>fabids</taxon>
        <taxon>Fabales</taxon>
        <taxon>Fabaceae</taxon>
        <taxon>Papilionoideae</taxon>
        <taxon>50 kb inversion clade</taxon>
        <taxon>NPAAA clade</taxon>
        <taxon>Hologalegina</taxon>
        <taxon>IRL clade</taxon>
        <taxon>Trifolieae</taxon>
        <taxon>Trifolium</taxon>
    </lineage>
</organism>
<dbReference type="Proteomes" id="UP000265520">
    <property type="component" value="Unassembled WGS sequence"/>
</dbReference>
<reference evidence="2 3" key="1">
    <citation type="journal article" date="2018" name="Front. Plant Sci.">
        <title>Red Clover (Trifolium pratense) and Zigzag Clover (T. medium) - A Picture of Genomic Similarities and Differences.</title>
        <authorList>
            <person name="Dluhosova J."/>
            <person name="Istvanek J."/>
            <person name="Nedelnik J."/>
            <person name="Repkova J."/>
        </authorList>
    </citation>
    <scope>NUCLEOTIDE SEQUENCE [LARGE SCALE GENOMIC DNA]</scope>
    <source>
        <strain evidence="3">cv. 10/8</strain>
        <tissue evidence="2">Leaf</tissue>
    </source>
</reference>
<accession>A0A392VRD6</accession>
<feature type="non-terminal residue" evidence="2">
    <location>
        <position position="1"/>
    </location>
</feature>
<evidence type="ECO:0000313" key="3">
    <source>
        <dbReference type="Proteomes" id="UP000265520"/>
    </source>
</evidence>
<keyword evidence="3" id="KW-1185">Reference proteome</keyword>
<evidence type="ECO:0000256" key="1">
    <source>
        <dbReference type="SAM" id="MobiDB-lite"/>
    </source>
</evidence>
<comment type="caution">
    <text evidence="2">The sequence shown here is derived from an EMBL/GenBank/DDBJ whole genome shotgun (WGS) entry which is preliminary data.</text>
</comment>
<protein>
    <submittedName>
        <fullName evidence="2">Uncharacterized protein</fullName>
    </submittedName>
</protein>
<feature type="region of interest" description="Disordered" evidence="1">
    <location>
        <begin position="24"/>
        <end position="43"/>
    </location>
</feature>
<dbReference type="EMBL" id="LXQA011232644">
    <property type="protein sequence ID" value="MCI90012.1"/>
    <property type="molecule type" value="Genomic_DNA"/>
</dbReference>
<proteinExistence type="predicted"/>
<dbReference type="AlphaFoldDB" id="A0A392VRD6"/>
<evidence type="ECO:0000313" key="2">
    <source>
        <dbReference type="EMBL" id="MCI90012.1"/>
    </source>
</evidence>
<feature type="non-terminal residue" evidence="2">
    <location>
        <position position="43"/>
    </location>
</feature>
<name>A0A392VRD6_9FABA</name>
<sequence length="43" mass="5078">ARIRGRDGRIRRSDARHEEFLQCQAEQQDEEYMPGVHEEPIPA</sequence>